<dbReference type="SUPFAM" id="SSF53474">
    <property type="entry name" value="alpha/beta-Hydrolases"/>
    <property type="match status" value="1"/>
</dbReference>
<dbReference type="AlphaFoldDB" id="B9K6W8"/>
<protein>
    <recommendedName>
        <fullName evidence="4">Alpha/beta hydrolase</fullName>
    </recommendedName>
</protein>
<evidence type="ECO:0000313" key="2">
    <source>
        <dbReference type="EMBL" id="ACM22701.1"/>
    </source>
</evidence>
<dbReference type="STRING" id="309803.CTN_0525"/>
<feature type="transmembrane region" description="Helical" evidence="1">
    <location>
        <begin position="16"/>
        <end position="35"/>
    </location>
</feature>
<dbReference type="RefSeq" id="WP_015919020.1">
    <property type="nucleotide sequence ID" value="NC_011978.1"/>
</dbReference>
<dbReference type="Proteomes" id="UP000000445">
    <property type="component" value="Chromosome"/>
</dbReference>
<keyword evidence="3" id="KW-1185">Reference proteome</keyword>
<keyword evidence="1" id="KW-1133">Transmembrane helix</keyword>
<accession>B9K6W8</accession>
<dbReference type="Gene3D" id="3.40.50.1820">
    <property type="entry name" value="alpha/beta hydrolase"/>
    <property type="match status" value="1"/>
</dbReference>
<dbReference type="InterPro" id="IPR029058">
    <property type="entry name" value="AB_hydrolase_fold"/>
</dbReference>
<name>B9K6W8_THENN</name>
<keyword evidence="1" id="KW-0472">Membrane</keyword>
<evidence type="ECO:0008006" key="4">
    <source>
        <dbReference type="Google" id="ProtNLM"/>
    </source>
</evidence>
<gene>
    <name evidence="2" type="ordered locus">CTN_0525</name>
</gene>
<proteinExistence type="predicted"/>
<dbReference type="eggNOG" id="COG2267">
    <property type="taxonomic scope" value="Bacteria"/>
</dbReference>
<evidence type="ECO:0000313" key="3">
    <source>
        <dbReference type="Proteomes" id="UP000000445"/>
    </source>
</evidence>
<dbReference type="HOGENOM" id="CLU_362035_0_0_0"/>
<dbReference type="KEGG" id="tna:CTN_0525"/>
<organism evidence="2 3">
    <name type="scientific">Thermotoga neapolitana (strain ATCC 49049 / DSM 4359 / NBRC 107923 / NS-E)</name>
    <dbReference type="NCBI Taxonomy" id="309803"/>
    <lineage>
        <taxon>Bacteria</taxon>
        <taxon>Thermotogati</taxon>
        <taxon>Thermotogota</taxon>
        <taxon>Thermotogae</taxon>
        <taxon>Thermotogales</taxon>
        <taxon>Thermotogaceae</taxon>
        <taxon>Thermotoga</taxon>
    </lineage>
</organism>
<keyword evidence="1" id="KW-0812">Transmembrane</keyword>
<evidence type="ECO:0000256" key="1">
    <source>
        <dbReference type="SAM" id="Phobius"/>
    </source>
</evidence>
<reference evidence="2 3" key="1">
    <citation type="journal article" date="2009" name="Biosci. Biotechnol. Biochem.">
        <title>WeGAS: a web-based microbial genome annotation system.</title>
        <authorList>
            <person name="Lee D."/>
            <person name="Seo H."/>
            <person name="Park C."/>
            <person name="Park K."/>
        </authorList>
    </citation>
    <scope>NUCLEOTIDE SEQUENCE [LARGE SCALE GENOMIC DNA]</scope>
    <source>
        <strain evidence="3">ATCC 49049 / DSM 4359 / NBRC 107923 / NS-E</strain>
    </source>
</reference>
<dbReference type="EMBL" id="CP000916">
    <property type="protein sequence ID" value="ACM22701.1"/>
    <property type="molecule type" value="Genomic_DNA"/>
</dbReference>
<sequence>MSLLKKILEILLRRKIVLISFLVVLGAVLILFFLFQKEASLRVGKEGAESGFINLKVEVPSGAFGKQKVLKITRISGDERRKYSDAFIGDLYRVEFADGVNEFALKPIHLKYYFDSQYFRGENYNNLALAYATDDGGYRVIPGSMIGKDERGYFVEAFTYHLSVFGLVMKTAGFQKHGVTLLREMVTSPAPAVLIVPGEDPTFKGSVGDGNIWEAVFPDRTLMIYEYALYDSRSLSYSEAYREFVRKEGRRSFIDFEADFLSKELLELSRYDFDILAHGTGGLIVLRMLQRHPEVGNVRRVVLFSTPVRGTNVVNPLYFSSMFFEKDPEVLSGIFGVEWTKLKMMTLHIRNLIDTLGEVALEILPDSSLIRQLENFNGKDVEIFSICGDTPPYGVDVSGTELEKFYPEFVKENGDGFVSIQSCRIGKTLQLKGSFYDLYSQRENLSRVEELLGYETPVFSGFKDDSYREYLPVQNPEISSESLSPQEEKVEVEKKVFPQKFLSKNFLRRVRSLTLSSYTAGSTLGKDVYVATGSGVLMWDREMFKGSVKFFKKVNDYISFLSKGDIYLIDRVGISRYAPFPVNVDVEDALITKDAILYAQMVPGGVRYYLFEDGKEKLLATSPGIGVSIKEENGRYLLLSSKEIIVLDEDFAEKERVLSSLFGDGADIVDGTFVDDALYILLSDGSVAYVSGEKLEMGHLALSVPVKILRFQEKIFAIGENEVIDVTEGVRQSFTRKIVDAFAGEEGIFIVFEEKVGVSLEEWRVEG</sequence>